<keyword evidence="8" id="KW-1185">Reference proteome</keyword>
<dbReference type="PANTHER" id="PTHR43149:SF1">
    <property type="entry name" value="DELTA(3,5)-DELTA(2,4)-DIENOYL-COA ISOMERASE, MITOCHONDRIAL"/>
    <property type="match status" value="1"/>
</dbReference>
<dbReference type="PATRIC" id="fig|1408189.4.peg.2436"/>
<evidence type="ECO:0000256" key="2">
    <source>
        <dbReference type="ARBA" id="ARBA00005254"/>
    </source>
</evidence>
<dbReference type="NCBIfam" id="NF005699">
    <property type="entry name" value="PRK07509.1"/>
    <property type="match status" value="1"/>
</dbReference>
<evidence type="ECO:0000256" key="3">
    <source>
        <dbReference type="ARBA" id="ARBA00022832"/>
    </source>
</evidence>
<sequence length="280" mass="30674">MSAEPATSHVTVRFEHLLDDAAKIAVVSLSRAEKLNGLTLDMLKQLSEVARELGRDLDLRGVILRGEGPSFCAGLDFASAFAKPSRIVTGFIPDVHGTNLFQRACWDWRRLPVPVIAVVQGHCYGGGLQLALGADFRITTPDAKWSILETKWGLIPDMSGMRTICDEVAPDAAKWLTMSGEELDGTAAESIGLATWVAVDADAALAEAKRRLEQLALRSPDQLAATKALFRDTNASPRTTFRRERARQLVLLARKNTAIIRKAAMKKATPVFARRGTWLR</sequence>
<gene>
    <name evidence="7" type="ORF">CLAC_12075</name>
</gene>
<dbReference type="AlphaFoldDB" id="A0A0K2H2N8"/>
<dbReference type="EMBL" id="CP006841">
    <property type="protein sequence ID" value="ALA68294.1"/>
    <property type="molecule type" value="Genomic_DNA"/>
</dbReference>
<dbReference type="RefSeq" id="WP_053413085.1">
    <property type="nucleotide sequence ID" value="NZ_CP006841.1"/>
</dbReference>
<reference evidence="7 8" key="1">
    <citation type="submission" date="2013-10" db="EMBL/GenBank/DDBJ databases">
        <title>Complete genome sequence of Corynebacterium lactis DSM 45799(T), isolated from raw cow milk.</title>
        <authorList>
            <person name="Ruckert C."/>
            <person name="Albersmeier A."/>
            <person name="Lipski A."/>
            <person name="Kalinowski J."/>
        </authorList>
    </citation>
    <scope>NUCLEOTIDE SEQUENCE [LARGE SCALE GENOMIC DNA]</scope>
    <source>
        <strain evidence="7 8">RW2-5</strain>
    </source>
</reference>
<dbReference type="GO" id="GO:0006631">
    <property type="term" value="P:fatty acid metabolic process"/>
    <property type="evidence" value="ECO:0007669"/>
    <property type="project" value="UniProtKB-KW"/>
</dbReference>
<dbReference type="Proteomes" id="UP000058446">
    <property type="component" value="Chromosome"/>
</dbReference>
<keyword evidence="3" id="KW-0276">Fatty acid metabolism</keyword>
<evidence type="ECO:0000313" key="8">
    <source>
        <dbReference type="Proteomes" id="UP000058446"/>
    </source>
</evidence>
<dbReference type="STRING" id="1408189.CLAC_12075"/>
<comment type="function">
    <text evidence="1">Could possibly oxidize fatty acids using specific components.</text>
</comment>
<dbReference type="InterPro" id="IPR045002">
    <property type="entry name" value="Ech1-like"/>
</dbReference>
<dbReference type="InterPro" id="IPR018376">
    <property type="entry name" value="Enoyl-CoA_hyd/isom_CS"/>
</dbReference>
<dbReference type="GO" id="GO:0004300">
    <property type="term" value="F:enoyl-CoA hydratase activity"/>
    <property type="evidence" value="ECO:0007669"/>
    <property type="project" value="UniProtKB-EC"/>
</dbReference>
<dbReference type="GO" id="GO:0016853">
    <property type="term" value="F:isomerase activity"/>
    <property type="evidence" value="ECO:0007669"/>
    <property type="project" value="InterPro"/>
</dbReference>
<accession>A0A0K2H2N8</accession>
<dbReference type="SUPFAM" id="SSF52096">
    <property type="entry name" value="ClpP/crotonase"/>
    <property type="match status" value="1"/>
</dbReference>
<dbReference type="PANTHER" id="PTHR43149">
    <property type="entry name" value="ENOYL-COA HYDRATASE"/>
    <property type="match status" value="1"/>
</dbReference>
<proteinExistence type="inferred from homology"/>
<comment type="catalytic activity">
    <reaction evidence="4">
        <text>a (3S)-3-hydroxyacyl-CoA = a (2E)-enoyl-CoA + H2O</text>
        <dbReference type="Rhea" id="RHEA:16105"/>
        <dbReference type="ChEBI" id="CHEBI:15377"/>
        <dbReference type="ChEBI" id="CHEBI:57318"/>
        <dbReference type="ChEBI" id="CHEBI:58856"/>
        <dbReference type="EC" id="4.2.1.17"/>
    </reaction>
</comment>
<evidence type="ECO:0000313" key="7">
    <source>
        <dbReference type="EMBL" id="ALA68294.1"/>
    </source>
</evidence>
<dbReference type="Gene3D" id="3.90.226.10">
    <property type="entry name" value="2-enoyl-CoA Hydratase, Chain A, domain 1"/>
    <property type="match status" value="1"/>
</dbReference>
<dbReference type="Pfam" id="PF00378">
    <property type="entry name" value="ECH_1"/>
    <property type="match status" value="1"/>
</dbReference>
<dbReference type="CDD" id="cd06558">
    <property type="entry name" value="crotonase-like"/>
    <property type="match status" value="1"/>
</dbReference>
<keyword evidence="3" id="KW-0443">Lipid metabolism</keyword>
<dbReference type="InterPro" id="IPR001753">
    <property type="entry name" value="Enoyl-CoA_hydra/iso"/>
</dbReference>
<comment type="similarity">
    <text evidence="2 6">Belongs to the enoyl-CoA hydratase/isomerase family.</text>
</comment>
<dbReference type="PROSITE" id="PS00166">
    <property type="entry name" value="ENOYL_COA_HYDRATASE"/>
    <property type="match status" value="1"/>
</dbReference>
<protein>
    <submittedName>
        <fullName evidence="7">Enoyl-CoA hydratase</fullName>
    </submittedName>
</protein>
<dbReference type="KEGG" id="clw:CLAC_12075"/>
<name>A0A0K2H2N8_9CORY</name>
<organism evidence="7 8">
    <name type="scientific">Corynebacterium lactis RW2-5</name>
    <dbReference type="NCBI Taxonomy" id="1408189"/>
    <lineage>
        <taxon>Bacteria</taxon>
        <taxon>Bacillati</taxon>
        <taxon>Actinomycetota</taxon>
        <taxon>Actinomycetes</taxon>
        <taxon>Mycobacteriales</taxon>
        <taxon>Corynebacteriaceae</taxon>
        <taxon>Corynebacterium</taxon>
    </lineage>
</organism>
<evidence type="ECO:0000256" key="4">
    <source>
        <dbReference type="ARBA" id="ARBA00023709"/>
    </source>
</evidence>
<evidence type="ECO:0000256" key="5">
    <source>
        <dbReference type="ARBA" id="ARBA00023717"/>
    </source>
</evidence>
<dbReference type="InterPro" id="IPR029045">
    <property type="entry name" value="ClpP/crotonase-like_dom_sf"/>
</dbReference>
<evidence type="ECO:0000256" key="1">
    <source>
        <dbReference type="ARBA" id="ARBA00002994"/>
    </source>
</evidence>
<dbReference type="OrthoDB" id="8452484at2"/>
<evidence type="ECO:0000256" key="6">
    <source>
        <dbReference type="RuleBase" id="RU003707"/>
    </source>
</evidence>
<comment type="catalytic activity">
    <reaction evidence="5">
        <text>a 4-saturated-(3S)-3-hydroxyacyl-CoA = a (3E)-enoyl-CoA + H2O</text>
        <dbReference type="Rhea" id="RHEA:20724"/>
        <dbReference type="ChEBI" id="CHEBI:15377"/>
        <dbReference type="ChEBI" id="CHEBI:58521"/>
        <dbReference type="ChEBI" id="CHEBI:137480"/>
        <dbReference type="EC" id="4.2.1.17"/>
    </reaction>
</comment>